<name>A0A643CM87_ANAMA</name>
<reference evidence="11" key="1">
    <citation type="submission" date="2019-08" db="EMBL/GenBank/DDBJ databases">
        <authorList>
            <person name="Amaro Estrada I."/>
            <person name="Quiroz Castaneda R.E."/>
            <person name="Martinez Ocampo F."/>
            <person name="Rodriguez Camarillo S.D."/>
        </authorList>
    </citation>
    <scope>NUCLEOTIDE SEQUENCE</scope>
    <source>
        <strain evidence="11">MEX-30-184-02</strain>
    </source>
</reference>
<dbReference type="InterPro" id="IPR003811">
    <property type="entry name" value="G3P_acylTferase_PlsY"/>
</dbReference>
<dbReference type="EMBL" id="VTCY01000002">
    <property type="protein sequence ID" value="KAB0452573.1"/>
    <property type="molecule type" value="Genomic_DNA"/>
</dbReference>
<evidence type="ECO:0000256" key="2">
    <source>
        <dbReference type="ARBA" id="ARBA00022516"/>
    </source>
</evidence>
<keyword evidence="2 10" id="KW-0444">Lipid biosynthesis</keyword>
<comment type="subcellular location">
    <subcellularLocation>
        <location evidence="10">Cell membrane</location>
        <topology evidence="10">Multi-pass membrane protein</topology>
    </subcellularLocation>
</comment>
<comment type="subunit">
    <text evidence="10">Probably interacts with PlsX.</text>
</comment>
<organism evidence="11">
    <name type="scientific">Anaplasma marginale</name>
    <dbReference type="NCBI Taxonomy" id="770"/>
    <lineage>
        <taxon>Bacteria</taxon>
        <taxon>Pseudomonadati</taxon>
        <taxon>Pseudomonadota</taxon>
        <taxon>Alphaproteobacteria</taxon>
        <taxon>Rickettsiales</taxon>
        <taxon>Anaplasmataceae</taxon>
        <taxon>Anaplasma</taxon>
    </lineage>
</organism>
<dbReference type="PANTHER" id="PTHR30309">
    <property type="entry name" value="INNER MEMBRANE PROTEIN YGIH"/>
    <property type="match status" value="1"/>
</dbReference>
<keyword evidence="9 10" id="KW-1208">Phospholipid metabolism</keyword>
<comment type="catalytic activity">
    <reaction evidence="10">
        <text>an acyl phosphate + sn-glycerol 3-phosphate = a 1-acyl-sn-glycero-3-phosphate + phosphate</text>
        <dbReference type="Rhea" id="RHEA:34075"/>
        <dbReference type="ChEBI" id="CHEBI:43474"/>
        <dbReference type="ChEBI" id="CHEBI:57597"/>
        <dbReference type="ChEBI" id="CHEBI:57970"/>
        <dbReference type="ChEBI" id="CHEBI:59918"/>
        <dbReference type="EC" id="2.3.1.275"/>
    </reaction>
</comment>
<proteinExistence type="inferred from homology"/>
<keyword evidence="4 10" id="KW-0812">Transmembrane</keyword>
<feature type="transmembrane region" description="Helical" evidence="10">
    <location>
        <begin position="114"/>
        <end position="139"/>
    </location>
</feature>
<comment type="caution">
    <text evidence="11">The sequence shown here is derived from an EMBL/GenBank/DDBJ whole genome shotgun (WGS) entry which is preliminary data.</text>
</comment>
<evidence type="ECO:0000256" key="9">
    <source>
        <dbReference type="ARBA" id="ARBA00023264"/>
    </source>
</evidence>
<protein>
    <recommendedName>
        <fullName evidence="10">Glycerol-3-phosphate acyltransferase</fullName>
    </recommendedName>
    <alternativeName>
        <fullName evidence="10">Acyl-PO4 G3P acyltransferase</fullName>
    </alternativeName>
    <alternativeName>
        <fullName evidence="10">Acyl-phosphate--glycerol-3-phosphate acyltransferase</fullName>
    </alternativeName>
    <alternativeName>
        <fullName evidence="10">G3P acyltransferase</fullName>
        <shortName evidence="10">GPAT</shortName>
        <ecNumber evidence="10">2.3.1.275</ecNumber>
    </alternativeName>
    <alternativeName>
        <fullName evidence="10">Lysophosphatidic acid synthase</fullName>
        <shortName evidence="10">LPA synthase</shortName>
    </alternativeName>
</protein>
<dbReference type="PANTHER" id="PTHR30309:SF0">
    <property type="entry name" value="GLYCEROL-3-PHOSPHATE ACYLTRANSFERASE-RELATED"/>
    <property type="match status" value="1"/>
</dbReference>
<keyword evidence="5 10" id="KW-1133">Transmembrane helix</keyword>
<dbReference type="GO" id="GO:0043772">
    <property type="term" value="F:acyl-phosphate glycerol-3-phosphate acyltransferase activity"/>
    <property type="evidence" value="ECO:0007669"/>
    <property type="project" value="UniProtKB-UniRule"/>
</dbReference>
<comment type="pathway">
    <text evidence="10">Lipid metabolism; phospholipid metabolism.</text>
</comment>
<keyword evidence="8 10" id="KW-0594">Phospholipid biosynthesis</keyword>
<keyword evidence="11" id="KW-0012">Acyltransferase</keyword>
<keyword evidence="1 10" id="KW-1003">Cell membrane</keyword>
<evidence type="ECO:0000256" key="10">
    <source>
        <dbReference type="HAMAP-Rule" id="MF_01043"/>
    </source>
</evidence>
<comment type="function">
    <text evidence="10">Catalyzes the transfer of an acyl group from acyl-phosphate (acyl-PO(4)) to glycerol-3-phosphate (G3P) to form lysophosphatidic acid (LPA). This enzyme utilizes acyl-phosphate as fatty acyl donor, but not acyl-CoA or acyl-ACP.</text>
</comment>
<comment type="similarity">
    <text evidence="10">Belongs to the PlsY family.</text>
</comment>
<evidence type="ECO:0000256" key="1">
    <source>
        <dbReference type="ARBA" id="ARBA00022475"/>
    </source>
</evidence>
<keyword evidence="7 10" id="KW-0472">Membrane</keyword>
<dbReference type="HAMAP" id="MF_01043">
    <property type="entry name" value="PlsY"/>
    <property type="match status" value="1"/>
</dbReference>
<gene>
    <name evidence="10" type="primary">plsY</name>
    <name evidence="11" type="ORF">FY207_01325</name>
</gene>
<dbReference type="GO" id="GO:0008654">
    <property type="term" value="P:phospholipid biosynthetic process"/>
    <property type="evidence" value="ECO:0007669"/>
    <property type="project" value="UniProtKB-UniRule"/>
</dbReference>
<dbReference type="NCBIfam" id="TIGR00023">
    <property type="entry name" value="glycerol-3-phosphate 1-O-acyltransferase PlsY"/>
    <property type="match status" value="1"/>
</dbReference>
<keyword evidence="6 10" id="KW-0443">Lipid metabolism</keyword>
<evidence type="ECO:0000256" key="8">
    <source>
        <dbReference type="ARBA" id="ARBA00023209"/>
    </source>
</evidence>
<evidence type="ECO:0000256" key="7">
    <source>
        <dbReference type="ARBA" id="ARBA00023136"/>
    </source>
</evidence>
<evidence type="ECO:0000256" key="5">
    <source>
        <dbReference type="ARBA" id="ARBA00022989"/>
    </source>
</evidence>
<dbReference type="Pfam" id="PF02660">
    <property type="entry name" value="G3P_acyltransf"/>
    <property type="match status" value="1"/>
</dbReference>
<dbReference type="UniPathway" id="UPA00085"/>
<dbReference type="AlphaFoldDB" id="A0A643CM87"/>
<feature type="transmembrane region" description="Helical" evidence="10">
    <location>
        <begin position="56"/>
        <end position="76"/>
    </location>
</feature>
<dbReference type="EC" id="2.3.1.275" evidence="10"/>
<feature type="transmembrane region" description="Helical" evidence="10">
    <location>
        <begin position="6"/>
        <end position="26"/>
    </location>
</feature>
<feature type="transmembrane region" description="Helical" evidence="10">
    <location>
        <begin position="82"/>
        <end position="102"/>
    </location>
</feature>
<sequence>MGYTYLIPILFASYLIGSIPFSWILVKVFYKRDLRSVGSGNIGATNAFRVNRGISFLVLLLDIFKSVLVILILEKMCAHKSIMYLTGFTVVLGHIFPVWFLFKGGKGIAPTIGVVLSINIKIFFLFIITWAVVFMIFRYSSLSSIISIISSCIYCAVTENFNSSIFYIAMSIIVLIKHRDNVIRMINGTEKKLF</sequence>
<dbReference type="SMART" id="SM01207">
    <property type="entry name" value="G3P_acyltransf"/>
    <property type="match status" value="1"/>
</dbReference>
<evidence type="ECO:0000313" key="11">
    <source>
        <dbReference type="EMBL" id="KAB0452573.1"/>
    </source>
</evidence>
<accession>A0A643CM87</accession>
<dbReference type="GO" id="GO:0005886">
    <property type="term" value="C:plasma membrane"/>
    <property type="evidence" value="ECO:0007669"/>
    <property type="project" value="UniProtKB-SubCell"/>
</dbReference>
<evidence type="ECO:0000256" key="6">
    <source>
        <dbReference type="ARBA" id="ARBA00023098"/>
    </source>
</evidence>
<evidence type="ECO:0000256" key="4">
    <source>
        <dbReference type="ARBA" id="ARBA00022692"/>
    </source>
</evidence>
<evidence type="ECO:0000256" key="3">
    <source>
        <dbReference type="ARBA" id="ARBA00022679"/>
    </source>
</evidence>
<feature type="transmembrane region" description="Helical" evidence="10">
    <location>
        <begin position="145"/>
        <end position="176"/>
    </location>
</feature>
<keyword evidence="3 10" id="KW-0808">Transferase</keyword>